<dbReference type="PANTHER" id="PTHR45436">
    <property type="entry name" value="SENSOR HISTIDINE KINASE YKOH"/>
    <property type="match status" value="1"/>
</dbReference>
<accession>A0ABQ2CJW6</accession>
<feature type="domain" description="Histidine kinase" evidence="13">
    <location>
        <begin position="230"/>
        <end position="438"/>
    </location>
</feature>
<dbReference type="SMART" id="SM00387">
    <property type="entry name" value="HATPase_c"/>
    <property type="match status" value="1"/>
</dbReference>
<protein>
    <recommendedName>
        <fullName evidence="3">histidine kinase</fullName>
        <ecNumber evidence="3">2.7.13.3</ecNumber>
    </recommendedName>
</protein>
<keyword evidence="7 15" id="KW-0418">Kinase</keyword>
<feature type="region of interest" description="Disordered" evidence="11">
    <location>
        <begin position="440"/>
        <end position="462"/>
    </location>
</feature>
<dbReference type="SMART" id="SM00388">
    <property type="entry name" value="HisKA"/>
    <property type="match status" value="1"/>
</dbReference>
<evidence type="ECO:0000256" key="2">
    <source>
        <dbReference type="ARBA" id="ARBA00004141"/>
    </source>
</evidence>
<dbReference type="PANTHER" id="PTHR45436:SF15">
    <property type="entry name" value="SENSOR HISTIDINE KINASE CUSS"/>
    <property type="match status" value="1"/>
</dbReference>
<dbReference type="CDD" id="cd06225">
    <property type="entry name" value="HAMP"/>
    <property type="match status" value="1"/>
</dbReference>
<name>A0ABQ2CJW6_9GAMM</name>
<organism evidence="15 16">
    <name type="scientific">Halopseudomonas pertucinogena</name>
    <dbReference type="NCBI Taxonomy" id="86175"/>
    <lineage>
        <taxon>Bacteria</taxon>
        <taxon>Pseudomonadati</taxon>
        <taxon>Pseudomonadota</taxon>
        <taxon>Gammaproteobacteria</taxon>
        <taxon>Pseudomonadales</taxon>
        <taxon>Pseudomonadaceae</taxon>
        <taxon>Halopseudomonas</taxon>
    </lineage>
</organism>
<keyword evidence="10 12" id="KW-0472">Membrane</keyword>
<evidence type="ECO:0000256" key="9">
    <source>
        <dbReference type="ARBA" id="ARBA00023012"/>
    </source>
</evidence>
<evidence type="ECO:0000256" key="3">
    <source>
        <dbReference type="ARBA" id="ARBA00012438"/>
    </source>
</evidence>
<dbReference type="PROSITE" id="PS50885">
    <property type="entry name" value="HAMP"/>
    <property type="match status" value="1"/>
</dbReference>
<dbReference type="Pfam" id="PF00512">
    <property type="entry name" value="HisKA"/>
    <property type="match status" value="1"/>
</dbReference>
<keyword evidence="8 12" id="KW-1133">Transmembrane helix</keyword>
<reference evidence="16" key="1">
    <citation type="journal article" date="2019" name="Int. J. Syst. Evol. Microbiol.">
        <title>The Global Catalogue of Microorganisms (GCM) 10K type strain sequencing project: providing services to taxonomists for standard genome sequencing and annotation.</title>
        <authorList>
            <consortium name="The Broad Institute Genomics Platform"/>
            <consortium name="The Broad Institute Genome Sequencing Center for Infectious Disease"/>
            <person name="Wu L."/>
            <person name="Ma J."/>
        </authorList>
    </citation>
    <scope>NUCLEOTIDE SEQUENCE [LARGE SCALE GENOMIC DNA]</scope>
    <source>
        <strain evidence="16">JCM 11590</strain>
    </source>
</reference>
<dbReference type="InterPro" id="IPR003594">
    <property type="entry name" value="HATPase_dom"/>
</dbReference>
<keyword evidence="4" id="KW-0597">Phosphoprotein</keyword>
<evidence type="ECO:0000256" key="4">
    <source>
        <dbReference type="ARBA" id="ARBA00022553"/>
    </source>
</evidence>
<keyword evidence="5" id="KW-0808">Transferase</keyword>
<dbReference type="CDD" id="cd00082">
    <property type="entry name" value="HisKA"/>
    <property type="match status" value="1"/>
</dbReference>
<feature type="domain" description="HAMP" evidence="14">
    <location>
        <begin position="167"/>
        <end position="222"/>
    </location>
</feature>
<dbReference type="CDD" id="cd00075">
    <property type="entry name" value="HATPase"/>
    <property type="match status" value="1"/>
</dbReference>
<dbReference type="PROSITE" id="PS50109">
    <property type="entry name" value="HIS_KIN"/>
    <property type="match status" value="1"/>
</dbReference>
<dbReference type="RefSeq" id="WP_188635179.1">
    <property type="nucleotide sequence ID" value="NZ_BMNN01000001.1"/>
</dbReference>
<dbReference type="SUPFAM" id="SSF47384">
    <property type="entry name" value="Homodimeric domain of signal transducing histidine kinase"/>
    <property type="match status" value="1"/>
</dbReference>
<evidence type="ECO:0000256" key="11">
    <source>
        <dbReference type="SAM" id="MobiDB-lite"/>
    </source>
</evidence>
<evidence type="ECO:0000313" key="15">
    <source>
        <dbReference type="EMBL" id="GGI93068.1"/>
    </source>
</evidence>
<sequence>MRLFWKVFAVLWLATLLVGGSGFLISRALQQNWLLLQFHPQLRDFSQQLVGVYEQQGADAAQTWLEQQHQQHRLRAELFDSQGQRLLRGTLPTLPQRLTNTDRSDEQRPRHGRLFQLGWDSPTESYQLLLHIPRTELFRWQRTPFALITNVTMAMLLLALLSLLLSRYLTAPLQKLGLAAEELARGRFDARGLAGTARRRDEIGQLSRRFQSMADRVQSLLNSQTQLMRDISHELRSPLARLRVGLALGSKQGLRPDDPLWERLDRECSRLDSLIGDILTLSRLDARNIPPEPIDLDRLVAETVEDARFIANGQQLRIEGTSGCRLHGWPDQLAGAMDNLLRNALRFTPPGGLIIVGLSCQGQECIVTVTDQGPGVPKEWLSRLGDPFARVPGQPADSGHGLGLAIARRALVRHGGTLEFSPGQAGGLCACIRLPWPPQFSGQRRKKSRGSSAGTALPSPSD</sequence>
<dbReference type="InterPro" id="IPR036097">
    <property type="entry name" value="HisK_dim/P_sf"/>
</dbReference>
<feature type="transmembrane region" description="Helical" evidence="12">
    <location>
        <begin position="145"/>
        <end position="165"/>
    </location>
</feature>
<dbReference type="SUPFAM" id="SSF158472">
    <property type="entry name" value="HAMP domain-like"/>
    <property type="match status" value="1"/>
</dbReference>
<dbReference type="InterPro" id="IPR003660">
    <property type="entry name" value="HAMP_dom"/>
</dbReference>
<keyword evidence="9" id="KW-0902">Two-component regulatory system</keyword>
<evidence type="ECO:0000256" key="1">
    <source>
        <dbReference type="ARBA" id="ARBA00000085"/>
    </source>
</evidence>
<dbReference type="Proteomes" id="UP000633263">
    <property type="component" value="Unassembled WGS sequence"/>
</dbReference>
<comment type="caution">
    <text evidence="15">The sequence shown here is derived from an EMBL/GenBank/DDBJ whole genome shotgun (WGS) entry which is preliminary data.</text>
</comment>
<dbReference type="GO" id="GO:0016301">
    <property type="term" value="F:kinase activity"/>
    <property type="evidence" value="ECO:0007669"/>
    <property type="project" value="UniProtKB-KW"/>
</dbReference>
<evidence type="ECO:0000259" key="14">
    <source>
        <dbReference type="PROSITE" id="PS50885"/>
    </source>
</evidence>
<comment type="subcellular location">
    <subcellularLocation>
        <location evidence="2">Membrane</location>
        <topology evidence="2">Multi-pass membrane protein</topology>
    </subcellularLocation>
</comment>
<dbReference type="PRINTS" id="PR00344">
    <property type="entry name" value="BCTRLSENSOR"/>
</dbReference>
<evidence type="ECO:0000256" key="7">
    <source>
        <dbReference type="ARBA" id="ARBA00022777"/>
    </source>
</evidence>
<evidence type="ECO:0000259" key="13">
    <source>
        <dbReference type="PROSITE" id="PS50109"/>
    </source>
</evidence>
<dbReference type="InterPro" id="IPR036890">
    <property type="entry name" value="HATPase_C_sf"/>
</dbReference>
<gene>
    <name evidence="15" type="ORF">GCM10009083_06940</name>
</gene>
<evidence type="ECO:0000256" key="5">
    <source>
        <dbReference type="ARBA" id="ARBA00022679"/>
    </source>
</evidence>
<evidence type="ECO:0000313" key="16">
    <source>
        <dbReference type="Proteomes" id="UP000633263"/>
    </source>
</evidence>
<keyword evidence="16" id="KW-1185">Reference proteome</keyword>
<proteinExistence type="predicted"/>
<dbReference type="EMBL" id="BMNN01000001">
    <property type="protein sequence ID" value="GGI93068.1"/>
    <property type="molecule type" value="Genomic_DNA"/>
</dbReference>
<dbReference type="InterPro" id="IPR050428">
    <property type="entry name" value="TCS_sensor_his_kinase"/>
</dbReference>
<evidence type="ECO:0000256" key="8">
    <source>
        <dbReference type="ARBA" id="ARBA00022989"/>
    </source>
</evidence>
<dbReference type="EC" id="2.7.13.3" evidence="3"/>
<dbReference type="Gene3D" id="1.10.8.500">
    <property type="entry name" value="HAMP domain in histidine kinase"/>
    <property type="match status" value="1"/>
</dbReference>
<dbReference type="InterPro" id="IPR004358">
    <property type="entry name" value="Sig_transdc_His_kin-like_C"/>
</dbReference>
<dbReference type="Pfam" id="PF00672">
    <property type="entry name" value="HAMP"/>
    <property type="match status" value="1"/>
</dbReference>
<dbReference type="SUPFAM" id="SSF55874">
    <property type="entry name" value="ATPase domain of HSP90 chaperone/DNA topoisomerase II/histidine kinase"/>
    <property type="match status" value="1"/>
</dbReference>
<comment type="catalytic activity">
    <reaction evidence="1">
        <text>ATP + protein L-histidine = ADP + protein N-phospho-L-histidine.</text>
        <dbReference type="EC" id="2.7.13.3"/>
    </reaction>
</comment>
<dbReference type="Gene3D" id="3.30.565.10">
    <property type="entry name" value="Histidine kinase-like ATPase, C-terminal domain"/>
    <property type="match status" value="1"/>
</dbReference>
<dbReference type="InterPro" id="IPR003661">
    <property type="entry name" value="HisK_dim/P_dom"/>
</dbReference>
<evidence type="ECO:0000256" key="12">
    <source>
        <dbReference type="SAM" id="Phobius"/>
    </source>
</evidence>
<dbReference type="Pfam" id="PF02518">
    <property type="entry name" value="HATPase_c"/>
    <property type="match status" value="1"/>
</dbReference>
<keyword evidence="6 12" id="KW-0812">Transmembrane</keyword>
<dbReference type="SMART" id="SM00304">
    <property type="entry name" value="HAMP"/>
    <property type="match status" value="1"/>
</dbReference>
<dbReference type="Gene3D" id="1.10.287.130">
    <property type="match status" value="1"/>
</dbReference>
<evidence type="ECO:0000256" key="10">
    <source>
        <dbReference type="ARBA" id="ARBA00023136"/>
    </source>
</evidence>
<dbReference type="InterPro" id="IPR005467">
    <property type="entry name" value="His_kinase_dom"/>
</dbReference>
<evidence type="ECO:0000256" key="6">
    <source>
        <dbReference type="ARBA" id="ARBA00022692"/>
    </source>
</evidence>